<dbReference type="Proteomes" id="UP000005087">
    <property type="component" value="Chromosome"/>
</dbReference>
<organism evidence="9 10">
    <name type="scientific">Saccharomonospora glauca K62</name>
    <dbReference type="NCBI Taxonomy" id="928724"/>
    <lineage>
        <taxon>Bacteria</taxon>
        <taxon>Bacillati</taxon>
        <taxon>Actinomycetota</taxon>
        <taxon>Actinomycetes</taxon>
        <taxon>Pseudonocardiales</taxon>
        <taxon>Pseudonocardiaceae</taxon>
        <taxon>Saccharomonospora</taxon>
    </lineage>
</organism>
<dbReference type="STRING" id="928724.SacglDRAFT_01488"/>
<feature type="transmembrane region" description="Helical" evidence="7">
    <location>
        <begin position="96"/>
        <end position="118"/>
    </location>
</feature>
<evidence type="ECO:0000256" key="4">
    <source>
        <dbReference type="ARBA" id="ARBA00022989"/>
    </source>
</evidence>
<evidence type="ECO:0000256" key="6">
    <source>
        <dbReference type="SAM" id="MobiDB-lite"/>
    </source>
</evidence>
<evidence type="ECO:0000313" key="9">
    <source>
        <dbReference type="EMBL" id="EIE98410.1"/>
    </source>
</evidence>
<keyword evidence="2" id="KW-1003">Cell membrane</keyword>
<evidence type="ECO:0000256" key="5">
    <source>
        <dbReference type="ARBA" id="ARBA00023136"/>
    </source>
</evidence>
<dbReference type="EMBL" id="CM001484">
    <property type="protein sequence ID" value="EIE98410.1"/>
    <property type="molecule type" value="Genomic_DNA"/>
</dbReference>
<sequence>MTNPYDQQPFGQPQGGDSQAFPVTGSPGVGGQQAFPTPGGFPPQPGQSYGASGGFPGQQFPSGPLFPGRARVLVPGAQIQFPSSAPLVLATMGSRFLARLIDGFIIGVPFALLGMLWIEATKGEFWVVFPLLSLQMMAMWLYESIMISARGATVGKSVAGLRVVTERTAGIPGAGIGRQAAFARSAMLMLPGVVPCLGHLVVFFMVLSPFFDELAKQGWYDKTARTYVISTKPMY</sequence>
<evidence type="ECO:0000313" key="10">
    <source>
        <dbReference type="Proteomes" id="UP000005087"/>
    </source>
</evidence>
<reference evidence="10" key="2">
    <citation type="submission" date="2012-01" db="EMBL/GenBank/DDBJ databases">
        <title>Noncontiguous Finished sequence of chromosome of Saccharomonospora glauca K62.</title>
        <authorList>
            <consortium name="US DOE Joint Genome Institute"/>
            <person name="Lucas S."/>
            <person name="Han J."/>
            <person name="Lapidus A."/>
            <person name="Cheng J.-F."/>
            <person name="Goodwin L."/>
            <person name="Pitluck S."/>
            <person name="Peters L."/>
            <person name="Mikhailova N."/>
            <person name="Held B."/>
            <person name="Detter J.C."/>
            <person name="Han C."/>
            <person name="Tapia R."/>
            <person name="Land M."/>
            <person name="Hauser L."/>
            <person name="Kyrpides N."/>
            <person name="Ivanova N."/>
            <person name="Pagani I."/>
            <person name="Brambilla E.-M."/>
            <person name="Klenk H.-P."/>
            <person name="Woyke T."/>
        </authorList>
    </citation>
    <scope>NUCLEOTIDE SEQUENCE [LARGE SCALE GENOMIC DNA]</scope>
    <source>
        <strain evidence="10">K62</strain>
    </source>
</reference>
<evidence type="ECO:0000259" key="8">
    <source>
        <dbReference type="Pfam" id="PF06271"/>
    </source>
</evidence>
<comment type="subcellular location">
    <subcellularLocation>
        <location evidence="1">Cell membrane</location>
        <topology evidence="1">Multi-pass membrane protein</topology>
    </subcellularLocation>
</comment>
<dbReference type="GO" id="GO:0005886">
    <property type="term" value="C:plasma membrane"/>
    <property type="evidence" value="ECO:0007669"/>
    <property type="project" value="UniProtKB-SubCell"/>
</dbReference>
<keyword evidence="10" id="KW-1185">Reference proteome</keyword>
<evidence type="ECO:0000256" key="2">
    <source>
        <dbReference type="ARBA" id="ARBA00022475"/>
    </source>
</evidence>
<accession>I1D0D6</accession>
<feature type="compositionally biased region" description="Low complexity" evidence="6">
    <location>
        <begin position="1"/>
        <end position="19"/>
    </location>
</feature>
<gene>
    <name evidence="9" type="ORF">SacglDRAFT_01488</name>
</gene>
<feature type="transmembrane region" description="Helical" evidence="7">
    <location>
        <begin position="188"/>
        <end position="211"/>
    </location>
</feature>
<dbReference type="Pfam" id="PF06271">
    <property type="entry name" value="RDD"/>
    <property type="match status" value="1"/>
</dbReference>
<dbReference type="eggNOG" id="COG1714">
    <property type="taxonomic scope" value="Bacteria"/>
</dbReference>
<evidence type="ECO:0000256" key="7">
    <source>
        <dbReference type="SAM" id="Phobius"/>
    </source>
</evidence>
<name>I1D0D6_9PSEU</name>
<dbReference type="AlphaFoldDB" id="I1D0D6"/>
<dbReference type="InterPro" id="IPR010432">
    <property type="entry name" value="RDD"/>
</dbReference>
<keyword evidence="5 7" id="KW-0472">Membrane</keyword>
<keyword evidence="4 7" id="KW-1133">Transmembrane helix</keyword>
<feature type="transmembrane region" description="Helical" evidence="7">
    <location>
        <begin position="124"/>
        <end position="142"/>
    </location>
</feature>
<dbReference type="OrthoDB" id="3254248at2"/>
<dbReference type="RefSeq" id="WP_005463075.1">
    <property type="nucleotide sequence ID" value="NZ_CM001484.1"/>
</dbReference>
<evidence type="ECO:0000256" key="3">
    <source>
        <dbReference type="ARBA" id="ARBA00022692"/>
    </source>
</evidence>
<protein>
    <submittedName>
        <fullName evidence="9">Putative membrane protein</fullName>
    </submittedName>
</protein>
<proteinExistence type="predicted"/>
<keyword evidence="3 7" id="KW-0812">Transmembrane</keyword>
<reference evidence="9 10" key="1">
    <citation type="submission" date="2011-09" db="EMBL/GenBank/DDBJ databases">
        <authorList>
            <consortium name="US DOE Joint Genome Institute (JGI-PGF)"/>
            <person name="Lucas S."/>
            <person name="Han J."/>
            <person name="Lapidus A."/>
            <person name="Cheng J.-F."/>
            <person name="Goodwin L."/>
            <person name="Pitluck S."/>
            <person name="Peters L."/>
            <person name="Land M.L."/>
            <person name="Hauser L."/>
            <person name="Brambilla E."/>
            <person name="Klenk H.-P."/>
            <person name="Woyke T.J."/>
        </authorList>
    </citation>
    <scope>NUCLEOTIDE SEQUENCE [LARGE SCALE GENOMIC DNA]</scope>
    <source>
        <strain evidence="9 10">K62</strain>
    </source>
</reference>
<feature type="region of interest" description="Disordered" evidence="6">
    <location>
        <begin position="1"/>
        <end position="54"/>
    </location>
</feature>
<evidence type="ECO:0000256" key="1">
    <source>
        <dbReference type="ARBA" id="ARBA00004651"/>
    </source>
</evidence>
<dbReference type="PANTHER" id="PTHR36115">
    <property type="entry name" value="PROLINE-RICH ANTIGEN HOMOLOG-RELATED"/>
    <property type="match status" value="1"/>
</dbReference>
<dbReference type="HOGENOM" id="CLU_1179531_0_0_11"/>
<dbReference type="InterPro" id="IPR051791">
    <property type="entry name" value="Pra-immunoreactive"/>
</dbReference>
<feature type="domain" description="RDD" evidence="8">
    <location>
        <begin position="90"/>
        <end position="224"/>
    </location>
</feature>